<dbReference type="AlphaFoldDB" id="A0A6N8FPD3"/>
<dbReference type="Pfam" id="PF13188">
    <property type="entry name" value="PAS_8"/>
    <property type="match status" value="1"/>
</dbReference>
<dbReference type="InterPro" id="IPR022642">
    <property type="entry name" value="CheR_C"/>
</dbReference>
<dbReference type="InterPro" id="IPR022641">
    <property type="entry name" value="CheR_N"/>
</dbReference>
<evidence type="ECO:0000256" key="2">
    <source>
        <dbReference type="ARBA" id="ARBA00012534"/>
    </source>
</evidence>
<dbReference type="OrthoDB" id="9799157at2"/>
<evidence type="ECO:0000256" key="3">
    <source>
        <dbReference type="ARBA" id="ARBA00022603"/>
    </source>
</evidence>
<dbReference type="PANTHER" id="PTHR24422:SF10">
    <property type="entry name" value="CHEMOTAXIS PROTEIN METHYLTRANSFERASE 2"/>
    <property type="match status" value="1"/>
</dbReference>
<dbReference type="PROSITE" id="PS50112">
    <property type="entry name" value="PAS"/>
    <property type="match status" value="1"/>
</dbReference>
<evidence type="ECO:0000259" key="7">
    <source>
        <dbReference type="PROSITE" id="PS50123"/>
    </source>
</evidence>
<feature type="domain" description="PAS" evidence="6">
    <location>
        <begin position="298"/>
        <end position="339"/>
    </location>
</feature>
<dbReference type="Proteomes" id="UP000441797">
    <property type="component" value="Unassembled WGS sequence"/>
</dbReference>
<dbReference type="SUPFAM" id="SSF55785">
    <property type="entry name" value="PYP-like sensor domain (PAS domain)"/>
    <property type="match status" value="1"/>
</dbReference>
<evidence type="ECO:0000256" key="1">
    <source>
        <dbReference type="ARBA" id="ARBA00001541"/>
    </source>
</evidence>
<dbReference type="EMBL" id="NAPY01000002">
    <property type="protein sequence ID" value="MUL35170.1"/>
    <property type="molecule type" value="Genomic_DNA"/>
</dbReference>
<organism evidence="8 9">
    <name type="scientific">Gloeocapsopsis dulcis AAB1 = 1H9</name>
    <dbReference type="NCBI Taxonomy" id="1433147"/>
    <lineage>
        <taxon>Bacteria</taxon>
        <taxon>Bacillati</taxon>
        <taxon>Cyanobacteriota</taxon>
        <taxon>Cyanophyceae</taxon>
        <taxon>Oscillatoriophycideae</taxon>
        <taxon>Chroococcales</taxon>
        <taxon>Chroococcaceae</taxon>
        <taxon>Gloeocapsopsis</taxon>
        <taxon>Gloeocapsopsis dulcis</taxon>
    </lineage>
</organism>
<feature type="domain" description="CheR-type methyltransferase" evidence="7">
    <location>
        <begin position="1"/>
        <end position="270"/>
    </location>
</feature>
<dbReference type="Pfam" id="PF01739">
    <property type="entry name" value="CheR"/>
    <property type="match status" value="1"/>
</dbReference>
<dbReference type="SMART" id="SM00138">
    <property type="entry name" value="MeTrc"/>
    <property type="match status" value="1"/>
</dbReference>
<gene>
    <name evidence="8" type="ORF">BWI75_02030</name>
</gene>
<dbReference type="SUPFAM" id="SSF47757">
    <property type="entry name" value="Chemotaxis receptor methyltransferase CheR, N-terminal domain"/>
    <property type="match status" value="1"/>
</dbReference>
<comment type="caution">
    <text evidence="8">The sequence shown here is derived from an EMBL/GenBank/DDBJ whole genome shotgun (WGS) entry which is preliminary data.</text>
</comment>
<dbReference type="InterPro" id="IPR035965">
    <property type="entry name" value="PAS-like_dom_sf"/>
</dbReference>
<dbReference type="Pfam" id="PF03705">
    <property type="entry name" value="CheR_N"/>
    <property type="match status" value="1"/>
</dbReference>
<dbReference type="InterPro" id="IPR000014">
    <property type="entry name" value="PAS"/>
</dbReference>
<reference evidence="8 9" key="1">
    <citation type="journal article" date="2019" name="Front. Microbiol.">
        <title>Genomic Features for Desiccation Tolerance and Sugar Biosynthesis in the Extremophile Gloeocapsopsis sp. UTEX B3054.</title>
        <authorList>
            <person name="Urrejola C."/>
            <person name="Alcorta J."/>
            <person name="Salas L."/>
            <person name="Vasquez M."/>
            <person name="Polz M.F."/>
            <person name="Vicuna R."/>
            <person name="Diez B."/>
        </authorList>
    </citation>
    <scope>NUCLEOTIDE SEQUENCE [LARGE SCALE GENOMIC DNA]</scope>
    <source>
        <strain evidence="8 9">1H9</strain>
    </source>
</reference>
<proteinExistence type="predicted"/>
<dbReference type="Gene3D" id="1.10.155.10">
    <property type="entry name" value="Chemotaxis receptor methyltransferase CheR, N-terminal domain"/>
    <property type="match status" value="1"/>
</dbReference>
<dbReference type="EC" id="2.1.1.80" evidence="2"/>
<accession>A0A6N8FPD3</accession>
<evidence type="ECO:0000259" key="6">
    <source>
        <dbReference type="PROSITE" id="PS50112"/>
    </source>
</evidence>
<dbReference type="InterPro" id="IPR000780">
    <property type="entry name" value="CheR_MeTrfase"/>
</dbReference>
<dbReference type="Gene3D" id="3.40.50.150">
    <property type="entry name" value="Vaccinia Virus protein VP39"/>
    <property type="match status" value="1"/>
</dbReference>
<dbReference type="Gene3D" id="3.30.450.20">
    <property type="entry name" value="PAS domain"/>
    <property type="match status" value="1"/>
</dbReference>
<evidence type="ECO:0000313" key="9">
    <source>
        <dbReference type="Proteomes" id="UP000441797"/>
    </source>
</evidence>
<dbReference type="InterPro" id="IPR029063">
    <property type="entry name" value="SAM-dependent_MTases_sf"/>
</dbReference>
<keyword evidence="5" id="KW-0949">S-adenosyl-L-methionine</keyword>
<evidence type="ECO:0000256" key="4">
    <source>
        <dbReference type="ARBA" id="ARBA00022679"/>
    </source>
</evidence>
<dbReference type="GO" id="GO:0008983">
    <property type="term" value="F:protein-glutamate O-methyltransferase activity"/>
    <property type="evidence" value="ECO:0007669"/>
    <property type="project" value="UniProtKB-EC"/>
</dbReference>
<dbReference type="SUPFAM" id="SSF53335">
    <property type="entry name" value="S-adenosyl-L-methionine-dependent methyltransferases"/>
    <property type="match status" value="1"/>
</dbReference>
<sequence length="423" mass="48480">MPSPETSPEFEALLDYLKHYQGCDLTGYKRSSLMRRFEHRMRSIKIDSYQCYLQYLQQHSEEYLALLNDVLINFTSFFRDPDAWSYLANEIIPKIIAQKQPNEPIRVWSAGCAAGQEIYSLLLLLAEILGIEACLERVQCYATDADAVAIQQARKGIYSELEISGISPNLLKKYFEQTQQGYVFHSKLRRTIIFSQHNLEKNAPISKIDLLICRNVLIYFNPETQVSILVRFHFALKNTGFLFLGKSEVLVNRREIFTPVDLKHRIYTKGLHLSVEDHLSINPKSFRKPLTDRPLPIQNYFWQAAFESSPNAQFAVDLNGYLIAANEQANLLFGLTLNDWNRPFQDLEPGKLVAAHTSAKITANRRVLLKNIEWNTSQGTQCFDVAIVPVFNHRKQLIGSTLTFVVQGVTVSLEAWQNAGSRR</sequence>
<keyword evidence="9" id="KW-1185">Reference proteome</keyword>
<keyword evidence="4" id="KW-0808">Transferase</keyword>
<protein>
    <recommendedName>
        <fullName evidence="2">protein-glutamate O-methyltransferase</fullName>
        <ecNumber evidence="2">2.1.1.80</ecNumber>
    </recommendedName>
</protein>
<dbReference type="PRINTS" id="PR00996">
    <property type="entry name" value="CHERMTFRASE"/>
</dbReference>
<dbReference type="RefSeq" id="WP_105220148.1">
    <property type="nucleotide sequence ID" value="NZ_CAWNSU010000057.1"/>
</dbReference>
<evidence type="ECO:0000256" key="5">
    <source>
        <dbReference type="ARBA" id="ARBA00022691"/>
    </source>
</evidence>
<dbReference type="InterPro" id="IPR050903">
    <property type="entry name" value="Bact_Chemotaxis_MeTrfase"/>
</dbReference>
<dbReference type="InterPro" id="IPR036804">
    <property type="entry name" value="CheR_N_sf"/>
</dbReference>
<dbReference type="GO" id="GO:0032259">
    <property type="term" value="P:methylation"/>
    <property type="evidence" value="ECO:0007669"/>
    <property type="project" value="UniProtKB-KW"/>
</dbReference>
<keyword evidence="3" id="KW-0489">Methyltransferase</keyword>
<name>A0A6N8FPD3_9CHRO</name>
<evidence type="ECO:0000313" key="8">
    <source>
        <dbReference type="EMBL" id="MUL35170.1"/>
    </source>
</evidence>
<comment type="catalytic activity">
    <reaction evidence="1">
        <text>L-glutamyl-[protein] + S-adenosyl-L-methionine = [protein]-L-glutamate 5-O-methyl ester + S-adenosyl-L-homocysteine</text>
        <dbReference type="Rhea" id="RHEA:24452"/>
        <dbReference type="Rhea" id="RHEA-COMP:10208"/>
        <dbReference type="Rhea" id="RHEA-COMP:10311"/>
        <dbReference type="ChEBI" id="CHEBI:29973"/>
        <dbReference type="ChEBI" id="CHEBI:57856"/>
        <dbReference type="ChEBI" id="CHEBI:59789"/>
        <dbReference type="ChEBI" id="CHEBI:82795"/>
        <dbReference type="EC" id="2.1.1.80"/>
    </reaction>
</comment>
<dbReference type="PANTHER" id="PTHR24422">
    <property type="entry name" value="CHEMOTAXIS PROTEIN METHYLTRANSFERASE"/>
    <property type="match status" value="1"/>
</dbReference>
<dbReference type="PROSITE" id="PS50123">
    <property type="entry name" value="CHER"/>
    <property type="match status" value="1"/>
</dbReference>